<reference evidence="1 2" key="1">
    <citation type="submission" date="2024-08" db="EMBL/GenBank/DDBJ databases">
        <authorList>
            <person name="Cucini C."/>
            <person name="Frati F."/>
        </authorList>
    </citation>
    <scope>NUCLEOTIDE SEQUENCE [LARGE SCALE GENOMIC DNA]</scope>
</reference>
<dbReference type="Proteomes" id="UP001642540">
    <property type="component" value="Unassembled WGS sequence"/>
</dbReference>
<name>A0ABP1PUC1_9HEXA</name>
<evidence type="ECO:0000313" key="1">
    <source>
        <dbReference type="EMBL" id="CAL8077717.1"/>
    </source>
</evidence>
<dbReference type="EMBL" id="CAXLJM020000013">
    <property type="protein sequence ID" value="CAL8077717.1"/>
    <property type="molecule type" value="Genomic_DNA"/>
</dbReference>
<proteinExistence type="predicted"/>
<organism evidence="1 2">
    <name type="scientific">Orchesella dallaii</name>
    <dbReference type="NCBI Taxonomy" id="48710"/>
    <lineage>
        <taxon>Eukaryota</taxon>
        <taxon>Metazoa</taxon>
        <taxon>Ecdysozoa</taxon>
        <taxon>Arthropoda</taxon>
        <taxon>Hexapoda</taxon>
        <taxon>Collembola</taxon>
        <taxon>Entomobryomorpha</taxon>
        <taxon>Entomobryoidea</taxon>
        <taxon>Orchesellidae</taxon>
        <taxon>Orchesellinae</taxon>
        <taxon>Orchesella</taxon>
    </lineage>
</organism>
<keyword evidence="2" id="KW-1185">Reference proteome</keyword>
<sequence>MLGKRQEVTIKMGSMIERIRAQNYFFGTLSSGGPRARCWNVLLQIWKPHTESSLLGRKFSKKIAIGNTNLDVRISILTEPQVTKDSWRSTNEKKLERPLHVLDVPLLESIEELFRP</sequence>
<comment type="caution">
    <text evidence="1">The sequence shown here is derived from an EMBL/GenBank/DDBJ whole genome shotgun (WGS) entry which is preliminary data.</text>
</comment>
<gene>
    <name evidence="1" type="ORF">ODALV1_LOCUS3894</name>
</gene>
<protein>
    <submittedName>
        <fullName evidence="1">Uncharacterized protein</fullName>
    </submittedName>
</protein>
<accession>A0ABP1PUC1</accession>
<evidence type="ECO:0000313" key="2">
    <source>
        <dbReference type="Proteomes" id="UP001642540"/>
    </source>
</evidence>